<evidence type="ECO:0000313" key="2">
    <source>
        <dbReference type="EMBL" id="NJC28374.1"/>
    </source>
</evidence>
<dbReference type="EMBL" id="JAATJH010000011">
    <property type="protein sequence ID" value="NJC28374.1"/>
    <property type="molecule type" value="Genomic_DNA"/>
</dbReference>
<dbReference type="RefSeq" id="WP_168040333.1">
    <property type="nucleotide sequence ID" value="NZ_JAATJH010000011.1"/>
</dbReference>
<evidence type="ECO:0000313" key="3">
    <source>
        <dbReference type="Proteomes" id="UP000770785"/>
    </source>
</evidence>
<reference evidence="2 3" key="1">
    <citation type="submission" date="2020-03" db="EMBL/GenBank/DDBJ databases">
        <title>Genomic Encyclopedia of Type Strains, Phase IV (KMG-IV): sequencing the most valuable type-strain genomes for metagenomic binning, comparative biology and taxonomic classification.</title>
        <authorList>
            <person name="Goeker M."/>
        </authorList>
    </citation>
    <scope>NUCLEOTIDE SEQUENCE [LARGE SCALE GENOMIC DNA]</scope>
    <source>
        <strain evidence="2 3">DSM 105096</strain>
    </source>
</reference>
<name>A0ABX0XGB7_9BACT</name>
<sequence length="164" mass="17833">MPKRPNPSPGFRKRSPASKPAGTGRNPQPANTAAQDKAHEAALLTRLETTHGCKLTPGQVKANDATIRVGYLNLDAGLAFEIHPKQGGLNSGVKRKISADVLKLSLLRQHYKTTEDKDITVGVVLGDQISLDDYLGKKGPSWMREAARLHEVAILNLPREQKAE</sequence>
<organism evidence="2 3">
    <name type="scientific">Neolewinella antarctica</name>
    <dbReference type="NCBI Taxonomy" id="442734"/>
    <lineage>
        <taxon>Bacteria</taxon>
        <taxon>Pseudomonadati</taxon>
        <taxon>Bacteroidota</taxon>
        <taxon>Saprospiria</taxon>
        <taxon>Saprospirales</taxon>
        <taxon>Lewinellaceae</taxon>
        <taxon>Neolewinella</taxon>
    </lineage>
</organism>
<comment type="caution">
    <text evidence="2">The sequence shown here is derived from an EMBL/GenBank/DDBJ whole genome shotgun (WGS) entry which is preliminary data.</text>
</comment>
<proteinExistence type="predicted"/>
<keyword evidence="3" id="KW-1185">Reference proteome</keyword>
<dbReference type="Proteomes" id="UP000770785">
    <property type="component" value="Unassembled WGS sequence"/>
</dbReference>
<feature type="compositionally biased region" description="Polar residues" evidence="1">
    <location>
        <begin position="25"/>
        <end position="34"/>
    </location>
</feature>
<protein>
    <submittedName>
        <fullName evidence="2">Uncharacterized protein</fullName>
    </submittedName>
</protein>
<gene>
    <name evidence="2" type="ORF">GGR27_003897</name>
</gene>
<evidence type="ECO:0000256" key="1">
    <source>
        <dbReference type="SAM" id="MobiDB-lite"/>
    </source>
</evidence>
<feature type="region of interest" description="Disordered" evidence="1">
    <location>
        <begin position="1"/>
        <end position="37"/>
    </location>
</feature>
<accession>A0ABX0XGB7</accession>